<organism evidence="1 2">
    <name type="scientific">Candidatus Aphodoplasma excrementigallinarum</name>
    <dbReference type="NCBI Taxonomy" id="2840673"/>
    <lineage>
        <taxon>Bacteria</taxon>
        <taxon>Bacillati</taxon>
        <taxon>Bacillota</taxon>
        <taxon>Clostridia</taxon>
        <taxon>Eubacteriales</taxon>
        <taxon>Candidatus Aphodoplasma</taxon>
    </lineage>
</organism>
<accession>A0A9D1NIN8</accession>
<dbReference type="Proteomes" id="UP000886743">
    <property type="component" value="Unassembled WGS sequence"/>
</dbReference>
<dbReference type="EMBL" id="DVOF01000206">
    <property type="protein sequence ID" value="HIV03292.1"/>
    <property type="molecule type" value="Genomic_DNA"/>
</dbReference>
<reference evidence="1" key="1">
    <citation type="submission" date="2020-10" db="EMBL/GenBank/DDBJ databases">
        <authorList>
            <person name="Gilroy R."/>
        </authorList>
    </citation>
    <scope>NUCLEOTIDE SEQUENCE</scope>
    <source>
        <strain evidence="1">4920</strain>
    </source>
</reference>
<dbReference type="AlphaFoldDB" id="A0A9D1NIN8"/>
<proteinExistence type="predicted"/>
<evidence type="ECO:0000313" key="1">
    <source>
        <dbReference type="EMBL" id="HIV03292.1"/>
    </source>
</evidence>
<sequence>MIKLENETGTQYIIQRHERFNIDQLVPGDVLILRRNPRRAMNSDFYFILRHDAVFAVRRNGLSCPDWLLPKLVRTYKQQLENRLDALRQAKYRIGDKVRVGHSKGEYTVKNLFRGRDGQFTYILYKRGLLRRRVSEGRLSASAQLLRGDAV</sequence>
<gene>
    <name evidence="1" type="ORF">IAC74_06920</name>
</gene>
<comment type="caution">
    <text evidence="1">The sequence shown here is derived from an EMBL/GenBank/DDBJ whole genome shotgun (WGS) entry which is preliminary data.</text>
</comment>
<name>A0A9D1NIN8_9FIRM</name>
<reference evidence="1" key="2">
    <citation type="journal article" date="2021" name="PeerJ">
        <title>Extensive microbial diversity within the chicken gut microbiome revealed by metagenomics and culture.</title>
        <authorList>
            <person name="Gilroy R."/>
            <person name="Ravi A."/>
            <person name="Getino M."/>
            <person name="Pursley I."/>
            <person name="Horton D.L."/>
            <person name="Alikhan N.F."/>
            <person name="Baker D."/>
            <person name="Gharbi K."/>
            <person name="Hall N."/>
            <person name="Watson M."/>
            <person name="Adriaenssens E.M."/>
            <person name="Foster-Nyarko E."/>
            <person name="Jarju S."/>
            <person name="Secka A."/>
            <person name="Antonio M."/>
            <person name="Oren A."/>
            <person name="Chaudhuri R.R."/>
            <person name="La Ragione R."/>
            <person name="Hildebrand F."/>
            <person name="Pallen M.J."/>
        </authorList>
    </citation>
    <scope>NUCLEOTIDE SEQUENCE</scope>
    <source>
        <strain evidence="1">4920</strain>
    </source>
</reference>
<protein>
    <submittedName>
        <fullName evidence="1">Uncharacterized protein</fullName>
    </submittedName>
</protein>
<evidence type="ECO:0000313" key="2">
    <source>
        <dbReference type="Proteomes" id="UP000886743"/>
    </source>
</evidence>